<keyword evidence="5 8" id="KW-1133">Transmembrane helix</keyword>
<comment type="subcellular location">
    <subcellularLocation>
        <location evidence="1">Membrane</location>
        <topology evidence="1">Multi-pass membrane protein</topology>
    </subcellularLocation>
</comment>
<feature type="transmembrane region" description="Helical" evidence="8">
    <location>
        <begin position="479"/>
        <end position="496"/>
    </location>
</feature>
<dbReference type="AlphaFoldDB" id="A0AA40AHQ4"/>
<dbReference type="Pfam" id="PF00860">
    <property type="entry name" value="Xan_ur_permease"/>
    <property type="match status" value="2"/>
</dbReference>
<dbReference type="GO" id="GO:0005886">
    <property type="term" value="C:plasma membrane"/>
    <property type="evidence" value="ECO:0007669"/>
    <property type="project" value="TreeGrafter"/>
</dbReference>
<dbReference type="Proteomes" id="UP001172102">
    <property type="component" value="Unassembled WGS sequence"/>
</dbReference>
<sequence>MGYFDDLVHKINESIARTSVGRVFRLEGSGHEKALPNSRFSTEIRAGLTTFFTMAYIISVNAIILKDSGGTCVCTNTNDITCAKDAAYNTCLLEIQRELITGTAAISGFASCLFGLFTNMPVALAPGMGLNAYFAYQVVGYHGTGNIPYRLALTAVFVEGWIFIALSLLGMRQWLVRLLPTSLKIASACGIGLFLALIGLSYPAGIGAVTGSFPAPLDLGGCPPEFLDEFGHCTGDKMRNPTLWIGLVFGGMVTVLLMAYKIKTAMIIGILLTSIISWPRTTSFTYFPYNEQGQSRFDFFKTVVGFHPIDKILRANDWDVSSHPSQFALALFTFLYVDILDCTATLYSMARFAGVADAAKGDFPRSTIAYCTDALSISVGSLLGLSPVTAFIESGSGIAEGGRTGLTAVTTGLCFIISIFFAPIFASIPPWATGCTLILIGCMMMRQVVSINWKYIGDAVPAFVTLLFIPFSYSIAYGLIAGLITHVIINGTIFIIRKVSRHRLLPEDFDKREQWHASSGESEIFRPLLSIAGFFRISKESLETTTVQSHRMDEETATPPEHGYYEKKVSSKD</sequence>
<dbReference type="GO" id="GO:0015853">
    <property type="term" value="P:adenine transport"/>
    <property type="evidence" value="ECO:0007669"/>
    <property type="project" value="TreeGrafter"/>
</dbReference>
<evidence type="ECO:0000256" key="6">
    <source>
        <dbReference type="ARBA" id="ARBA00023136"/>
    </source>
</evidence>
<feature type="transmembrane region" description="Helical" evidence="8">
    <location>
        <begin position="183"/>
        <end position="204"/>
    </location>
</feature>
<keyword evidence="3" id="KW-0813">Transport</keyword>
<name>A0AA40AHQ4_9PEZI</name>
<evidence type="ECO:0000256" key="1">
    <source>
        <dbReference type="ARBA" id="ARBA00004141"/>
    </source>
</evidence>
<feature type="transmembrane region" description="Helical" evidence="8">
    <location>
        <begin position="242"/>
        <end position="260"/>
    </location>
</feature>
<dbReference type="GO" id="GO:0005345">
    <property type="term" value="F:purine nucleobase transmembrane transporter activity"/>
    <property type="evidence" value="ECO:0007669"/>
    <property type="project" value="TreeGrafter"/>
</dbReference>
<gene>
    <name evidence="9" type="ORF">B0H67DRAFT_645685</name>
</gene>
<evidence type="ECO:0000313" key="9">
    <source>
        <dbReference type="EMBL" id="KAK0716007.1"/>
    </source>
</evidence>
<evidence type="ECO:0000256" key="4">
    <source>
        <dbReference type="ARBA" id="ARBA00022692"/>
    </source>
</evidence>
<feature type="compositionally biased region" description="Basic and acidic residues" evidence="7">
    <location>
        <begin position="563"/>
        <end position="573"/>
    </location>
</feature>
<proteinExistence type="inferred from homology"/>
<accession>A0AA40AHQ4</accession>
<evidence type="ECO:0000256" key="5">
    <source>
        <dbReference type="ARBA" id="ARBA00022989"/>
    </source>
</evidence>
<evidence type="ECO:0000256" key="7">
    <source>
        <dbReference type="SAM" id="MobiDB-lite"/>
    </source>
</evidence>
<comment type="similarity">
    <text evidence="2">Belongs to the nucleobase:cation symporter-2 (NCS2) (TC 2.A.40) family. Azg-like subfamily.</text>
</comment>
<feature type="transmembrane region" description="Helical" evidence="8">
    <location>
        <begin position="104"/>
        <end position="127"/>
    </location>
</feature>
<dbReference type="PANTHER" id="PTHR43337:SF3">
    <property type="entry name" value="PURINE TRANSPORTER"/>
    <property type="match status" value="1"/>
</dbReference>
<keyword evidence="4 8" id="KW-0812">Transmembrane</keyword>
<feature type="transmembrane region" description="Helical" evidence="8">
    <location>
        <begin position="455"/>
        <end position="473"/>
    </location>
</feature>
<evidence type="ECO:0000256" key="8">
    <source>
        <dbReference type="SAM" id="Phobius"/>
    </source>
</evidence>
<reference evidence="9" key="1">
    <citation type="submission" date="2023-06" db="EMBL/GenBank/DDBJ databases">
        <title>Genome-scale phylogeny and comparative genomics of the fungal order Sordariales.</title>
        <authorList>
            <consortium name="Lawrence Berkeley National Laboratory"/>
            <person name="Hensen N."/>
            <person name="Bonometti L."/>
            <person name="Westerberg I."/>
            <person name="Brannstrom I.O."/>
            <person name="Guillou S."/>
            <person name="Cros-Aarteil S."/>
            <person name="Calhoun S."/>
            <person name="Haridas S."/>
            <person name="Kuo A."/>
            <person name="Mondo S."/>
            <person name="Pangilinan J."/>
            <person name="Riley R."/>
            <person name="Labutti K."/>
            <person name="Andreopoulos B."/>
            <person name="Lipzen A."/>
            <person name="Chen C."/>
            <person name="Yanf M."/>
            <person name="Daum C."/>
            <person name="Ng V."/>
            <person name="Clum A."/>
            <person name="Steindorff A."/>
            <person name="Ohm R."/>
            <person name="Martin F."/>
            <person name="Silar P."/>
            <person name="Natvig D."/>
            <person name="Lalanne C."/>
            <person name="Gautier V."/>
            <person name="Ament-Velasquez S.L."/>
            <person name="Kruys A."/>
            <person name="Hutchinson M.I."/>
            <person name="Powell A.J."/>
            <person name="Barry K."/>
            <person name="Miller A.N."/>
            <person name="Grigoriev I.V."/>
            <person name="Debuchy R."/>
            <person name="Gladieux P."/>
            <person name="Thoren M.H."/>
            <person name="Johannesson H."/>
        </authorList>
    </citation>
    <scope>NUCLEOTIDE SEQUENCE</scope>
    <source>
        <strain evidence="9">SMH4607-1</strain>
    </source>
</reference>
<feature type="transmembrane region" description="Helical" evidence="8">
    <location>
        <begin position="147"/>
        <end position="171"/>
    </location>
</feature>
<feature type="transmembrane region" description="Helical" evidence="8">
    <location>
        <begin position="327"/>
        <end position="347"/>
    </location>
</feature>
<feature type="transmembrane region" description="Helical" evidence="8">
    <location>
        <begin position="367"/>
        <end position="392"/>
    </location>
</feature>
<dbReference type="PANTHER" id="PTHR43337">
    <property type="entry name" value="XANTHINE/URACIL PERMEASE C887.17-RELATED"/>
    <property type="match status" value="1"/>
</dbReference>
<feature type="region of interest" description="Disordered" evidence="7">
    <location>
        <begin position="546"/>
        <end position="573"/>
    </location>
</feature>
<dbReference type="EMBL" id="JAUKUA010000004">
    <property type="protein sequence ID" value="KAK0716007.1"/>
    <property type="molecule type" value="Genomic_DNA"/>
</dbReference>
<dbReference type="InterPro" id="IPR006043">
    <property type="entry name" value="NCS2"/>
</dbReference>
<keyword evidence="10" id="KW-1185">Reference proteome</keyword>
<evidence type="ECO:0000256" key="3">
    <source>
        <dbReference type="ARBA" id="ARBA00022448"/>
    </source>
</evidence>
<protein>
    <submittedName>
        <fullName evidence="9">Xanthine/uracil permease family protein-like protein</fullName>
    </submittedName>
</protein>
<dbReference type="InterPro" id="IPR045018">
    <property type="entry name" value="Azg-like"/>
</dbReference>
<organism evidence="9 10">
    <name type="scientific">Lasiosphaeris hirsuta</name>
    <dbReference type="NCBI Taxonomy" id="260670"/>
    <lineage>
        <taxon>Eukaryota</taxon>
        <taxon>Fungi</taxon>
        <taxon>Dikarya</taxon>
        <taxon>Ascomycota</taxon>
        <taxon>Pezizomycotina</taxon>
        <taxon>Sordariomycetes</taxon>
        <taxon>Sordariomycetidae</taxon>
        <taxon>Sordariales</taxon>
        <taxon>Lasiosphaeriaceae</taxon>
        <taxon>Lasiosphaeris</taxon>
    </lineage>
</organism>
<comment type="caution">
    <text evidence="9">The sequence shown here is derived from an EMBL/GenBank/DDBJ whole genome shotgun (WGS) entry which is preliminary data.</text>
</comment>
<feature type="transmembrane region" description="Helical" evidence="8">
    <location>
        <begin position="404"/>
        <end position="425"/>
    </location>
</feature>
<evidence type="ECO:0000313" key="10">
    <source>
        <dbReference type="Proteomes" id="UP001172102"/>
    </source>
</evidence>
<dbReference type="GO" id="GO:0015854">
    <property type="term" value="P:guanine transport"/>
    <property type="evidence" value="ECO:0007669"/>
    <property type="project" value="TreeGrafter"/>
</dbReference>
<keyword evidence="6 8" id="KW-0472">Membrane</keyword>
<evidence type="ECO:0000256" key="2">
    <source>
        <dbReference type="ARBA" id="ARBA00005697"/>
    </source>
</evidence>